<evidence type="ECO:0000256" key="1">
    <source>
        <dbReference type="ARBA" id="ARBA00022723"/>
    </source>
</evidence>
<keyword evidence="1" id="KW-0479">Metal-binding</keyword>
<accession>A0ABV3GHY5</accession>
<feature type="domain" description="RanBP2-type" evidence="4">
    <location>
        <begin position="533"/>
        <end position="552"/>
    </location>
</feature>
<organism evidence="5 6">
    <name type="scientific">Microtetraspora glauca</name>
    <dbReference type="NCBI Taxonomy" id="1996"/>
    <lineage>
        <taxon>Bacteria</taxon>
        <taxon>Bacillati</taxon>
        <taxon>Actinomycetota</taxon>
        <taxon>Actinomycetes</taxon>
        <taxon>Streptosporangiales</taxon>
        <taxon>Streptosporangiaceae</taxon>
        <taxon>Microtetraspora</taxon>
    </lineage>
</organism>
<name>A0ABV3GHY5_MICGL</name>
<evidence type="ECO:0000313" key="5">
    <source>
        <dbReference type="EMBL" id="MEV0971237.1"/>
    </source>
</evidence>
<protein>
    <submittedName>
        <fullName evidence="5">ATP-binding protein</fullName>
    </submittedName>
</protein>
<sequence length="839" mass="93818">MSSHKLVDIQPTPNVLLALTRTPITPLDALCELIDNAIDSFRAAEIQGKPSSFRHVFLEVPGASEVNRGDGYVRVRDSGPGLTEEQIANALRAGYSSKNAFDTLGLFGMGFNIATGKLGRVTKLISARAEDSHALQVTLDLPKLIDQGTFEVPAEVIDKPHGLEHGTIVEIRGWWPEGDPNNAFIRKLASMGKNVIREQLARRYATILRGEGGHRTKITVNGESYPAFEHCVWDASRFVERPEHGRIFARIAFDQELAKSVRCPRDGTLMNGQPCGRCGGMEAREIKERVWGWVGIQRYDDPNEYGIDLIRNGRAIRIGEKYAFFEYIDENTKKAEKEYPIDQQYGRIVGEVHLDHIPVDFSKQDFQRTSDEWHTAMEFLRGASLLPSKWAAGESNSSPVSMLFQGYRKVRNFGRAHMYMGQYNPVKGKAERISREIERDYLTRFRGKEPGYYDDAKWWELVESANDKPIEELPECPECGFQNAPRTEICEGCNYVLLSKNCLKSDCGEQLAKSAISCGVCGSSQIPEVVTPWTCEFCTKVNAARDEACLNCGLVRGSVHPASEGELLASSTEWSDLSVTGLTISLADGATSSPVDVVSRMMQRPIIPAYGREPIPVISHKKIGKISVFIDHAHSAFTELSMRPEDLVAAETAQYFYDQYASLTGQKGHSPGVLMAEVLRRAWGDLVAETPEGVREEIKQLFRLIADRLAGAPEAEDFYSDLDEKQQRSLAEGMISSGVDLSELSRMKQSGEYLRYCDATALVAFFRKFPQSWFSGQVWRDPWPNDDLGIMVAAGLQEELATKYLRCLEDCASYLRYQRPEPLLVIRARAAADFLDSKL</sequence>
<evidence type="ECO:0000256" key="2">
    <source>
        <dbReference type="ARBA" id="ARBA00022771"/>
    </source>
</evidence>
<keyword evidence="3" id="KW-0862">Zinc</keyword>
<dbReference type="InterPro" id="IPR036890">
    <property type="entry name" value="HATPase_C_sf"/>
</dbReference>
<comment type="caution">
    <text evidence="5">The sequence shown here is derived from an EMBL/GenBank/DDBJ whole genome shotgun (WGS) entry which is preliminary data.</text>
</comment>
<keyword evidence="5" id="KW-0067">ATP-binding</keyword>
<dbReference type="Pfam" id="PF13589">
    <property type="entry name" value="HATPase_c_3"/>
    <property type="match status" value="1"/>
</dbReference>
<evidence type="ECO:0000313" key="6">
    <source>
        <dbReference type="Proteomes" id="UP001551675"/>
    </source>
</evidence>
<dbReference type="SUPFAM" id="SSF55874">
    <property type="entry name" value="ATPase domain of HSP90 chaperone/DNA topoisomerase II/histidine kinase"/>
    <property type="match status" value="1"/>
</dbReference>
<keyword evidence="2" id="KW-0863">Zinc-finger</keyword>
<keyword evidence="6" id="KW-1185">Reference proteome</keyword>
<proteinExistence type="predicted"/>
<keyword evidence="5" id="KW-0547">Nucleotide-binding</keyword>
<gene>
    <name evidence="5" type="ORF">AB0I59_21620</name>
</gene>
<dbReference type="RefSeq" id="WP_358135329.1">
    <property type="nucleotide sequence ID" value="NZ_JBFALK010000012.1"/>
</dbReference>
<dbReference type="EMBL" id="JBFALK010000012">
    <property type="protein sequence ID" value="MEV0971237.1"/>
    <property type="molecule type" value="Genomic_DNA"/>
</dbReference>
<dbReference type="Proteomes" id="UP001551675">
    <property type="component" value="Unassembled WGS sequence"/>
</dbReference>
<dbReference type="GO" id="GO:0005524">
    <property type="term" value="F:ATP binding"/>
    <property type="evidence" value="ECO:0007669"/>
    <property type="project" value="UniProtKB-KW"/>
</dbReference>
<evidence type="ECO:0000256" key="3">
    <source>
        <dbReference type="ARBA" id="ARBA00022833"/>
    </source>
</evidence>
<dbReference type="Gene3D" id="3.30.565.10">
    <property type="entry name" value="Histidine kinase-like ATPase, C-terminal domain"/>
    <property type="match status" value="1"/>
</dbReference>
<reference evidence="5 6" key="1">
    <citation type="submission" date="2024-06" db="EMBL/GenBank/DDBJ databases">
        <title>The Natural Products Discovery Center: Release of the First 8490 Sequenced Strains for Exploring Actinobacteria Biosynthetic Diversity.</title>
        <authorList>
            <person name="Kalkreuter E."/>
            <person name="Kautsar S.A."/>
            <person name="Yang D."/>
            <person name="Bader C.D."/>
            <person name="Teijaro C.N."/>
            <person name="Fluegel L."/>
            <person name="Davis C.M."/>
            <person name="Simpson J.R."/>
            <person name="Lauterbach L."/>
            <person name="Steele A.D."/>
            <person name="Gui C."/>
            <person name="Meng S."/>
            <person name="Li G."/>
            <person name="Viehrig K."/>
            <person name="Ye F."/>
            <person name="Su P."/>
            <person name="Kiefer A.F."/>
            <person name="Nichols A."/>
            <person name="Cepeda A.J."/>
            <person name="Yan W."/>
            <person name="Fan B."/>
            <person name="Jiang Y."/>
            <person name="Adhikari A."/>
            <person name="Zheng C.-J."/>
            <person name="Schuster L."/>
            <person name="Cowan T.M."/>
            <person name="Smanski M.J."/>
            <person name="Chevrette M.G."/>
            <person name="De Carvalho L.P.S."/>
            <person name="Shen B."/>
        </authorList>
    </citation>
    <scope>NUCLEOTIDE SEQUENCE [LARGE SCALE GENOMIC DNA]</scope>
    <source>
        <strain evidence="5 6">NPDC050100</strain>
    </source>
</reference>
<evidence type="ECO:0000259" key="4">
    <source>
        <dbReference type="PROSITE" id="PS01358"/>
    </source>
</evidence>
<dbReference type="PROSITE" id="PS01358">
    <property type="entry name" value="ZF_RANBP2_1"/>
    <property type="match status" value="1"/>
</dbReference>
<dbReference type="InterPro" id="IPR001876">
    <property type="entry name" value="Znf_RanBP2"/>
</dbReference>
<dbReference type="SMART" id="SM00547">
    <property type="entry name" value="ZnF_RBZ"/>
    <property type="match status" value="2"/>
</dbReference>